<dbReference type="WBParaSite" id="Minc3s00002g00104">
    <property type="protein sequence ID" value="Minc3s00002g00104"/>
    <property type="gene ID" value="Minc3s00002g00104"/>
</dbReference>
<sequence length="52" mass="6386">MYKSFTNFPMLYKNLKIICHLNWIHWMLFYRGCLIGLMENWTHCVLLLKGSY</sequence>
<evidence type="ECO:0000313" key="1">
    <source>
        <dbReference type="Proteomes" id="UP000887563"/>
    </source>
</evidence>
<dbReference type="AlphaFoldDB" id="A0A914KFJ7"/>
<proteinExistence type="predicted"/>
<organism evidence="1 2">
    <name type="scientific">Meloidogyne incognita</name>
    <name type="common">Southern root-knot nematode worm</name>
    <name type="synonym">Oxyuris incognita</name>
    <dbReference type="NCBI Taxonomy" id="6306"/>
    <lineage>
        <taxon>Eukaryota</taxon>
        <taxon>Metazoa</taxon>
        <taxon>Ecdysozoa</taxon>
        <taxon>Nematoda</taxon>
        <taxon>Chromadorea</taxon>
        <taxon>Rhabditida</taxon>
        <taxon>Tylenchina</taxon>
        <taxon>Tylenchomorpha</taxon>
        <taxon>Tylenchoidea</taxon>
        <taxon>Meloidogynidae</taxon>
        <taxon>Meloidogyninae</taxon>
        <taxon>Meloidogyne</taxon>
        <taxon>Meloidogyne incognita group</taxon>
    </lineage>
</organism>
<evidence type="ECO:0000313" key="2">
    <source>
        <dbReference type="WBParaSite" id="Minc3s00002g00104"/>
    </source>
</evidence>
<name>A0A914KFJ7_MELIC</name>
<accession>A0A914KFJ7</accession>
<keyword evidence="1" id="KW-1185">Reference proteome</keyword>
<reference evidence="2" key="1">
    <citation type="submission" date="2022-11" db="UniProtKB">
        <authorList>
            <consortium name="WormBaseParasite"/>
        </authorList>
    </citation>
    <scope>IDENTIFICATION</scope>
</reference>
<protein>
    <submittedName>
        <fullName evidence="2">Candidate secreted effector</fullName>
    </submittedName>
</protein>
<dbReference type="Proteomes" id="UP000887563">
    <property type="component" value="Unplaced"/>
</dbReference>